<reference evidence="5 6" key="1">
    <citation type="submission" date="2024-03" db="EMBL/GenBank/DDBJ databases">
        <title>Human intestinal bacterial collection.</title>
        <authorList>
            <person name="Pauvert C."/>
            <person name="Hitch T.C.A."/>
            <person name="Clavel T."/>
        </authorList>
    </citation>
    <scope>NUCLEOTIDE SEQUENCE [LARGE SCALE GENOMIC DNA]</scope>
    <source>
        <strain evidence="5 6">CLA-JM-H44</strain>
    </source>
</reference>
<dbReference type="Proteomes" id="UP001489509">
    <property type="component" value="Unassembled WGS sequence"/>
</dbReference>
<dbReference type="RefSeq" id="WP_349218549.1">
    <property type="nucleotide sequence ID" value="NZ_JBBMFD010000005.1"/>
</dbReference>
<evidence type="ECO:0000256" key="1">
    <source>
        <dbReference type="ARBA" id="ARBA00022490"/>
    </source>
</evidence>
<dbReference type="EMBL" id="JBBMFD010000005">
    <property type="protein sequence ID" value="MEQ2440155.1"/>
    <property type="molecule type" value="Genomic_DNA"/>
</dbReference>
<dbReference type="InterPro" id="IPR046947">
    <property type="entry name" value="LytR-like"/>
</dbReference>
<dbReference type="GO" id="GO:0003677">
    <property type="term" value="F:DNA binding"/>
    <property type="evidence" value="ECO:0007669"/>
    <property type="project" value="UniProtKB-KW"/>
</dbReference>
<evidence type="ECO:0000313" key="6">
    <source>
        <dbReference type="Proteomes" id="UP001489509"/>
    </source>
</evidence>
<proteinExistence type="predicted"/>
<dbReference type="Pfam" id="PF04397">
    <property type="entry name" value="LytTR"/>
    <property type="match status" value="1"/>
</dbReference>
<keyword evidence="6" id="KW-1185">Reference proteome</keyword>
<dbReference type="SMART" id="SM00850">
    <property type="entry name" value="LytTR"/>
    <property type="match status" value="1"/>
</dbReference>
<accession>A0ABV1DYN8</accession>
<organism evidence="5 6">
    <name type="scientific">Solibaculum intestinale</name>
    <dbReference type="NCBI Taxonomy" id="3133165"/>
    <lineage>
        <taxon>Bacteria</taxon>
        <taxon>Bacillati</taxon>
        <taxon>Bacillota</taxon>
        <taxon>Clostridia</taxon>
        <taxon>Eubacteriales</taxon>
        <taxon>Oscillospiraceae</taxon>
        <taxon>Solibaculum</taxon>
    </lineage>
</organism>
<evidence type="ECO:0000256" key="2">
    <source>
        <dbReference type="ARBA" id="ARBA00023012"/>
    </source>
</evidence>
<keyword evidence="2" id="KW-0902">Two-component regulatory system</keyword>
<dbReference type="InterPro" id="IPR007492">
    <property type="entry name" value="LytTR_DNA-bd_dom"/>
</dbReference>
<evidence type="ECO:0000313" key="5">
    <source>
        <dbReference type="EMBL" id="MEQ2440155.1"/>
    </source>
</evidence>
<comment type="caution">
    <text evidence="5">The sequence shown here is derived from an EMBL/GenBank/DDBJ whole genome shotgun (WGS) entry which is preliminary data.</text>
</comment>
<dbReference type="PROSITE" id="PS50930">
    <property type="entry name" value="HTH_LYTTR"/>
    <property type="match status" value="1"/>
</dbReference>
<dbReference type="PANTHER" id="PTHR37299">
    <property type="entry name" value="TRANSCRIPTIONAL REGULATOR-RELATED"/>
    <property type="match status" value="1"/>
</dbReference>
<keyword evidence="1" id="KW-0963">Cytoplasm</keyword>
<evidence type="ECO:0000256" key="3">
    <source>
        <dbReference type="ARBA" id="ARBA00023159"/>
    </source>
</evidence>
<protein>
    <submittedName>
        <fullName evidence="5">LytTR family DNA-binding domain-containing protein</fullName>
    </submittedName>
</protein>
<name>A0ABV1DYN8_9FIRM</name>
<evidence type="ECO:0000259" key="4">
    <source>
        <dbReference type="PROSITE" id="PS50930"/>
    </source>
</evidence>
<dbReference type="Gene3D" id="2.40.50.1020">
    <property type="entry name" value="LytTr DNA-binding domain"/>
    <property type="match status" value="1"/>
</dbReference>
<feature type="domain" description="HTH LytTR-type" evidence="4">
    <location>
        <begin position="131"/>
        <end position="234"/>
    </location>
</feature>
<sequence length="238" mass="27868">MIEIAVYHHDSEYRKKVSQDFINSLKQSQVYGKVYSIQNLQKFSENLLNGKYQFDIICIDTAEKEHAQRLMEHTSSNPEYILLDTPAEEVSGYMRYKPAAWIHSDGDGQREVAKALQSCLYHLHRKREECFCIRTKAKSVRIPYRQILYLESRLHQVIVHTVRPQDVCAFAAVLDDVEKALPEETFFRCHQSFLVNIDSIYQLDRTGRNLILSNGETLGISKRYYKDVNRIFPWEATI</sequence>
<keyword evidence="3" id="KW-0010">Activator</keyword>
<keyword evidence="5" id="KW-0238">DNA-binding</keyword>
<gene>
    <name evidence="5" type="ORF">WMO26_04875</name>
</gene>
<dbReference type="PANTHER" id="PTHR37299:SF3">
    <property type="entry name" value="STAGE 0 SPORULATION PROTEIN A HOMOLOG"/>
    <property type="match status" value="1"/>
</dbReference>